<reference evidence="1" key="1">
    <citation type="submission" date="2018-02" db="EMBL/GenBank/DDBJ databases">
        <title>Rhizophora mucronata_Transcriptome.</title>
        <authorList>
            <person name="Meera S.P."/>
            <person name="Sreeshan A."/>
            <person name="Augustine A."/>
        </authorList>
    </citation>
    <scope>NUCLEOTIDE SEQUENCE</scope>
    <source>
        <tissue evidence="1">Leaf</tissue>
    </source>
</reference>
<protein>
    <submittedName>
        <fullName evidence="1">Uncharacterized protein MANES_10G051000</fullName>
    </submittedName>
</protein>
<sequence>MKDSFSTEKTSRHRTSFTQSSLHIVSSCSSNHNALLRYQNFLTDNQHEQNPVFGFTHLCKLPPIYLELLCYLLHETDTQELCRND</sequence>
<dbReference type="EMBL" id="GGEC01025903">
    <property type="protein sequence ID" value="MBX06387.1"/>
    <property type="molecule type" value="Transcribed_RNA"/>
</dbReference>
<accession>A0A2P2KKZ3</accession>
<name>A0A2P2KKZ3_RHIMU</name>
<proteinExistence type="predicted"/>
<organism evidence="1">
    <name type="scientific">Rhizophora mucronata</name>
    <name type="common">Asiatic mangrove</name>
    <dbReference type="NCBI Taxonomy" id="61149"/>
    <lineage>
        <taxon>Eukaryota</taxon>
        <taxon>Viridiplantae</taxon>
        <taxon>Streptophyta</taxon>
        <taxon>Embryophyta</taxon>
        <taxon>Tracheophyta</taxon>
        <taxon>Spermatophyta</taxon>
        <taxon>Magnoliopsida</taxon>
        <taxon>eudicotyledons</taxon>
        <taxon>Gunneridae</taxon>
        <taxon>Pentapetalae</taxon>
        <taxon>rosids</taxon>
        <taxon>fabids</taxon>
        <taxon>Malpighiales</taxon>
        <taxon>Rhizophoraceae</taxon>
        <taxon>Rhizophora</taxon>
    </lineage>
</organism>
<dbReference type="PROSITE" id="PS51257">
    <property type="entry name" value="PROKAR_LIPOPROTEIN"/>
    <property type="match status" value="1"/>
</dbReference>
<dbReference type="AlphaFoldDB" id="A0A2P2KKZ3"/>
<evidence type="ECO:0000313" key="1">
    <source>
        <dbReference type="EMBL" id="MBX06387.1"/>
    </source>
</evidence>